<accession>X0T5B5</accession>
<evidence type="ECO:0000313" key="1">
    <source>
        <dbReference type="EMBL" id="GAF83372.1"/>
    </source>
</evidence>
<feature type="non-terminal residue" evidence="1">
    <location>
        <position position="1"/>
    </location>
</feature>
<protein>
    <submittedName>
        <fullName evidence="1">Uncharacterized protein</fullName>
    </submittedName>
</protein>
<name>X0T5B5_9ZZZZ</name>
<dbReference type="AlphaFoldDB" id="X0T5B5"/>
<reference evidence="1" key="1">
    <citation type="journal article" date="2014" name="Front. Microbiol.">
        <title>High frequency of phylogenetically diverse reductive dehalogenase-homologous genes in deep subseafloor sedimentary metagenomes.</title>
        <authorList>
            <person name="Kawai M."/>
            <person name="Futagami T."/>
            <person name="Toyoda A."/>
            <person name="Takaki Y."/>
            <person name="Nishi S."/>
            <person name="Hori S."/>
            <person name="Arai W."/>
            <person name="Tsubouchi T."/>
            <person name="Morono Y."/>
            <person name="Uchiyama I."/>
            <person name="Ito T."/>
            <person name="Fujiyama A."/>
            <person name="Inagaki F."/>
            <person name="Takami H."/>
        </authorList>
    </citation>
    <scope>NUCLEOTIDE SEQUENCE</scope>
    <source>
        <strain evidence="1">Expedition CK06-06</strain>
    </source>
</reference>
<proteinExistence type="predicted"/>
<sequence>IDRCLDLGKLEQAAHQYAAEVIGLQEQDITEMAEELYEEAPTIRL</sequence>
<organism evidence="1">
    <name type="scientific">marine sediment metagenome</name>
    <dbReference type="NCBI Taxonomy" id="412755"/>
    <lineage>
        <taxon>unclassified sequences</taxon>
        <taxon>metagenomes</taxon>
        <taxon>ecological metagenomes</taxon>
    </lineage>
</organism>
<comment type="caution">
    <text evidence="1">The sequence shown here is derived from an EMBL/GenBank/DDBJ whole genome shotgun (WGS) entry which is preliminary data.</text>
</comment>
<dbReference type="EMBL" id="BARS01000847">
    <property type="protein sequence ID" value="GAF83372.1"/>
    <property type="molecule type" value="Genomic_DNA"/>
</dbReference>
<gene>
    <name evidence="1" type="ORF">S01H1_01862</name>
</gene>